<dbReference type="EMBL" id="NNAY01004503">
    <property type="protein sequence ID" value="OXU17808.1"/>
    <property type="molecule type" value="Genomic_DNA"/>
</dbReference>
<organism evidence="1 2">
    <name type="scientific">Trichomalopsis sarcophagae</name>
    <dbReference type="NCBI Taxonomy" id="543379"/>
    <lineage>
        <taxon>Eukaryota</taxon>
        <taxon>Metazoa</taxon>
        <taxon>Ecdysozoa</taxon>
        <taxon>Arthropoda</taxon>
        <taxon>Hexapoda</taxon>
        <taxon>Insecta</taxon>
        <taxon>Pterygota</taxon>
        <taxon>Neoptera</taxon>
        <taxon>Endopterygota</taxon>
        <taxon>Hymenoptera</taxon>
        <taxon>Apocrita</taxon>
        <taxon>Proctotrupomorpha</taxon>
        <taxon>Chalcidoidea</taxon>
        <taxon>Pteromalidae</taxon>
        <taxon>Pteromalinae</taxon>
        <taxon>Trichomalopsis</taxon>
    </lineage>
</organism>
<evidence type="ECO:0000313" key="1">
    <source>
        <dbReference type="EMBL" id="OXU17808.1"/>
    </source>
</evidence>
<sequence length="95" mass="10712">MPNCTRTVPNCARTVPNCARLCQSGPHYVLHIYQSEHLAIAWHTDELLRKTVLDEVFEVSNTPAYVTDPTQAADVMEPAEDEDIIVLKKGVKFKM</sequence>
<evidence type="ECO:0000313" key="2">
    <source>
        <dbReference type="Proteomes" id="UP000215335"/>
    </source>
</evidence>
<reference evidence="1 2" key="1">
    <citation type="journal article" date="2017" name="Curr. Biol.">
        <title>The Evolution of Venom by Co-option of Single-Copy Genes.</title>
        <authorList>
            <person name="Martinson E.O."/>
            <person name="Mrinalini"/>
            <person name="Kelkar Y.D."/>
            <person name="Chang C.H."/>
            <person name="Werren J.H."/>
        </authorList>
    </citation>
    <scope>NUCLEOTIDE SEQUENCE [LARGE SCALE GENOMIC DNA]</scope>
    <source>
        <strain evidence="1 2">Alberta</strain>
        <tissue evidence="1">Whole body</tissue>
    </source>
</reference>
<name>A0A232EHL6_9HYME</name>
<proteinExistence type="predicted"/>
<gene>
    <name evidence="1" type="ORF">TSAR_001298</name>
</gene>
<keyword evidence="2" id="KW-1185">Reference proteome</keyword>
<dbReference type="Proteomes" id="UP000215335">
    <property type="component" value="Unassembled WGS sequence"/>
</dbReference>
<dbReference type="AlphaFoldDB" id="A0A232EHL6"/>
<protein>
    <submittedName>
        <fullName evidence="1">Uncharacterized protein</fullName>
    </submittedName>
</protein>
<comment type="caution">
    <text evidence="1">The sequence shown here is derived from an EMBL/GenBank/DDBJ whole genome shotgun (WGS) entry which is preliminary data.</text>
</comment>
<accession>A0A232EHL6</accession>